<dbReference type="Pfam" id="PF03264">
    <property type="entry name" value="Cytochrom_NNT"/>
    <property type="match status" value="1"/>
</dbReference>
<dbReference type="SUPFAM" id="SSF48695">
    <property type="entry name" value="Multiheme cytochromes"/>
    <property type="match status" value="1"/>
</dbReference>
<organism evidence="4 5">
    <name type="scientific">Kineobactrum salinum</name>
    <dbReference type="NCBI Taxonomy" id="2708301"/>
    <lineage>
        <taxon>Bacteria</taxon>
        <taxon>Pseudomonadati</taxon>
        <taxon>Pseudomonadota</taxon>
        <taxon>Gammaproteobacteria</taxon>
        <taxon>Cellvibrionales</taxon>
        <taxon>Halieaceae</taxon>
        <taxon>Kineobactrum</taxon>
    </lineage>
</organism>
<dbReference type="InterPro" id="IPR053875">
    <property type="entry name" value="Cytochrom_c_NrfB-like_dom"/>
</dbReference>
<dbReference type="EMBL" id="CP048711">
    <property type="protein sequence ID" value="QIB66371.1"/>
    <property type="molecule type" value="Genomic_DNA"/>
</dbReference>
<dbReference type="Gene3D" id="1.10.1130.10">
    <property type="entry name" value="Flavocytochrome C3, Chain A"/>
    <property type="match status" value="1"/>
</dbReference>
<dbReference type="Pfam" id="PF22678">
    <property type="entry name" value="Cytochrom_c_NrfB-like"/>
    <property type="match status" value="1"/>
</dbReference>
<accession>A0A6C0U2Q1</accession>
<dbReference type="InterPro" id="IPR005126">
    <property type="entry name" value="NapC/NirT_cyt_c_N"/>
</dbReference>
<dbReference type="AlphaFoldDB" id="A0A6C0U2Q1"/>
<gene>
    <name evidence="4" type="ORF">G3T16_14180</name>
</gene>
<name>A0A6C0U2Q1_9GAMM</name>
<dbReference type="Gene3D" id="2.60.40.1190">
    <property type="match status" value="1"/>
</dbReference>
<dbReference type="GO" id="GO:0016491">
    <property type="term" value="F:oxidoreductase activity"/>
    <property type="evidence" value="ECO:0007669"/>
    <property type="project" value="TreeGrafter"/>
</dbReference>
<dbReference type="PANTHER" id="PTHR35038:SF6">
    <property type="entry name" value="SURFACE LOCALIZED DECAHEME CYTOCHROME C LIPOPROTEIN"/>
    <property type="match status" value="1"/>
</dbReference>
<evidence type="ECO:0000313" key="4">
    <source>
        <dbReference type="EMBL" id="QIB66371.1"/>
    </source>
</evidence>
<evidence type="ECO:0000313" key="5">
    <source>
        <dbReference type="Proteomes" id="UP000477680"/>
    </source>
</evidence>
<evidence type="ECO:0000259" key="2">
    <source>
        <dbReference type="Pfam" id="PF03264"/>
    </source>
</evidence>
<feature type="domain" description="NapC/NirT cytochrome c N-terminal" evidence="2">
    <location>
        <begin position="121"/>
        <end position="176"/>
    </location>
</feature>
<dbReference type="PANTHER" id="PTHR35038">
    <property type="entry name" value="DISSIMILATORY SULFITE REDUCTASE SIRA"/>
    <property type="match status" value="1"/>
</dbReference>
<reference evidence="4 5" key="1">
    <citation type="submission" date="2020-02" db="EMBL/GenBank/DDBJ databases">
        <title>Genome sequencing for Kineobactrum sp. M2.</title>
        <authorList>
            <person name="Park S.-J."/>
        </authorList>
    </citation>
    <scope>NUCLEOTIDE SEQUENCE [LARGE SCALE GENOMIC DNA]</scope>
    <source>
        <strain evidence="4 5">M2</strain>
    </source>
</reference>
<dbReference type="Gene3D" id="1.10.287.3080">
    <property type="match status" value="1"/>
</dbReference>
<dbReference type="KEGG" id="kim:G3T16_14180"/>
<keyword evidence="1" id="KW-0732">Signal</keyword>
<dbReference type="RefSeq" id="WP_163495805.1">
    <property type="nucleotide sequence ID" value="NZ_CP048711.1"/>
</dbReference>
<dbReference type="Proteomes" id="UP000477680">
    <property type="component" value="Chromosome"/>
</dbReference>
<dbReference type="InterPro" id="IPR051829">
    <property type="entry name" value="Multiheme_Cytochr_ET"/>
</dbReference>
<evidence type="ECO:0000259" key="3">
    <source>
        <dbReference type="Pfam" id="PF22678"/>
    </source>
</evidence>
<feature type="domain" description="Cytochrome c-type protein NrfB-like" evidence="3">
    <location>
        <begin position="26"/>
        <end position="80"/>
    </location>
</feature>
<protein>
    <submittedName>
        <fullName evidence="4">Uncharacterized protein</fullName>
    </submittedName>
</protein>
<dbReference type="InterPro" id="IPR036280">
    <property type="entry name" value="Multihaem_cyt_sf"/>
</dbReference>
<evidence type="ECO:0000256" key="1">
    <source>
        <dbReference type="ARBA" id="ARBA00022729"/>
    </source>
</evidence>
<sequence length="447" mass="48709">MPWPSADHTRSPTAVAPGVSFGPRWSATAEQQNSQCLQCHGDDAARHWEGAHHQRQDLSCVTCHDIHITGDPVMQPATQREVCTVCHKEQQSGIHEMERAASFNPPCSSCHSPHDRQSPHQVMLGNRSAGCAGCHNLVAMADDPQVSPKATSYHKVMAQQDKSCLNCHVGIAHGTAEGVAAQVREARNARRLTLFYPGQSDSEWLLSEHPGSQPLRQGSNCQQCHRGEEADMGKALAGDGVAAVSRDISIGFARRGDELEIEISWRGPADDQDIALMWGDGRNEAFSSAGCFAACHSDMPGMTRDRGQQMDKYLLASRLQQRQIGRPAIVRDEAALARLREAGNFAELWRVKLQRQAATVETATVLAQLEWHPATLVTASASHSDGRWRVSLRRQLQGGSGSLDFASAQQMTFGVALHGADRPGGKHWVSLPQTFSMGATHTDFKAQ</sequence>
<keyword evidence="5" id="KW-1185">Reference proteome</keyword>
<proteinExistence type="predicted"/>